<evidence type="ECO:0000313" key="2">
    <source>
        <dbReference type="EMBL" id="KAF7629968.1"/>
    </source>
</evidence>
<feature type="domain" description="SCP" evidence="1">
    <location>
        <begin position="1"/>
        <end position="86"/>
    </location>
</feature>
<proteinExistence type="predicted"/>
<accession>A0A8S9ZE15</accession>
<dbReference type="EMBL" id="JABEBT010000134">
    <property type="protein sequence ID" value="KAF7629972.1"/>
    <property type="molecule type" value="Genomic_DNA"/>
</dbReference>
<dbReference type="SMART" id="SM00198">
    <property type="entry name" value="SCP"/>
    <property type="match status" value="1"/>
</dbReference>
<evidence type="ECO:0000259" key="1">
    <source>
        <dbReference type="SMART" id="SM00198"/>
    </source>
</evidence>
<protein>
    <submittedName>
        <fullName evidence="2">SCP domain-containing protein</fullName>
    </submittedName>
</protein>
<reference evidence="2" key="1">
    <citation type="journal article" date="2020" name="Ecol. Evol.">
        <title>Genome structure and content of the rice root-knot nematode (Meloidogyne graminicola).</title>
        <authorList>
            <person name="Phan N.T."/>
            <person name="Danchin E.G.J."/>
            <person name="Klopp C."/>
            <person name="Perfus-Barbeoch L."/>
            <person name="Kozlowski D.K."/>
            <person name="Koutsovoulos G.D."/>
            <person name="Lopez-Roques C."/>
            <person name="Bouchez O."/>
            <person name="Zahm M."/>
            <person name="Besnard G."/>
            <person name="Bellafiore S."/>
        </authorList>
    </citation>
    <scope>NUCLEOTIDE SEQUENCE</scope>
    <source>
        <strain evidence="2">VN-18</strain>
    </source>
</reference>
<keyword evidence="4" id="KW-1185">Reference proteome</keyword>
<comment type="caution">
    <text evidence="2">The sequence shown here is derived from an EMBL/GenBank/DDBJ whole genome shotgun (WGS) entry which is preliminary data.</text>
</comment>
<dbReference type="InterPro" id="IPR035940">
    <property type="entry name" value="CAP_sf"/>
</dbReference>
<dbReference type="InterPro" id="IPR014044">
    <property type="entry name" value="CAP_dom"/>
</dbReference>
<dbReference type="OrthoDB" id="5874910at2759"/>
<dbReference type="Proteomes" id="UP000605970">
    <property type="component" value="Unassembled WGS sequence"/>
</dbReference>
<dbReference type="PROSITE" id="PS01010">
    <property type="entry name" value="CRISP_2"/>
    <property type="match status" value="1"/>
</dbReference>
<dbReference type="Gene3D" id="3.40.33.10">
    <property type="entry name" value="CAP"/>
    <property type="match status" value="1"/>
</dbReference>
<organism evidence="2 4">
    <name type="scientific">Meloidogyne graminicola</name>
    <dbReference type="NCBI Taxonomy" id="189291"/>
    <lineage>
        <taxon>Eukaryota</taxon>
        <taxon>Metazoa</taxon>
        <taxon>Ecdysozoa</taxon>
        <taxon>Nematoda</taxon>
        <taxon>Chromadorea</taxon>
        <taxon>Rhabditida</taxon>
        <taxon>Tylenchina</taxon>
        <taxon>Tylenchomorpha</taxon>
        <taxon>Tylenchoidea</taxon>
        <taxon>Meloidogynidae</taxon>
        <taxon>Meloidogyninae</taxon>
        <taxon>Meloidogyne</taxon>
    </lineage>
</organism>
<evidence type="ECO:0000313" key="3">
    <source>
        <dbReference type="EMBL" id="KAF7629972.1"/>
    </source>
</evidence>
<dbReference type="GO" id="GO:0005576">
    <property type="term" value="C:extracellular region"/>
    <property type="evidence" value="ECO:0007669"/>
    <property type="project" value="InterPro"/>
</dbReference>
<gene>
    <name evidence="2" type="ORF">Mgra_00009041</name>
    <name evidence="3" type="ORF">Mgra_00009045</name>
</gene>
<dbReference type="SUPFAM" id="SSF55797">
    <property type="entry name" value="PR-1-like"/>
    <property type="match status" value="1"/>
</dbReference>
<dbReference type="Pfam" id="PF00188">
    <property type="entry name" value="CAP"/>
    <property type="match status" value="1"/>
</dbReference>
<dbReference type="InterPro" id="IPR001283">
    <property type="entry name" value="CRISP-related"/>
</dbReference>
<sequence length="109" mass="12071">MSSDPNLSITNALTQACENWWAECRQKGVQQSLIFDRNEFAKGIGHCTQMAWATTTKIGCAVQRCPRSQWKTYVVCQYSPPGNFIGQPIYNKGRPCSGCNSGCSNNLCL</sequence>
<evidence type="ECO:0000313" key="4">
    <source>
        <dbReference type="Proteomes" id="UP000605970"/>
    </source>
</evidence>
<dbReference type="PANTHER" id="PTHR10334">
    <property type="entry name" value="CYSTEINE-RICH SECRETORY PROTEIN-RELATED"/>
    <property type="match status" value="1"/>
</dbReference>
<dbReference type="EMBL" id="JABEBT010000134">
    <property type="protein sequence ID" value="KAF7629968.1"/>
    <property type="molecule type" value="Genomic_DNA"/>
</dbReference>
<dbReference type="PRINTS" id="PR00837">
    <property type="entry name" value="V5TPXLIKE"/>
</dbReference>
<dbReference type="AlphaFoldDB" id="A0A8S9ZE15"/>
<name>A0A8S9ZE15_9BILA</name>
<dbReference type="InterPro" id="IPR018244">
    <property type="entry name" value="Allrgn_V5/Tpx1_CS"/>
</dbReference>
<dbReference type="CDD" id="cd05380">
    <property type="entry name" value="CAP_euk"/>
    <property type="match status" value="1"/>
</dbReference>